<reference evidence="10 11" key="1">
    <citation type="journal article" date="2020" name="Nat. Commun.">
        <title>Donkey genomes provide new insights into domestication and selection for coat color.</title>
        <authorList>
            <person name="Wang"/>
            <person name="C."/>
            <person name="Li"/>
            <person name="H."/>
            <person name="Guo"/>
            <person name="Y."/>
            <person name="Huang"/>
            <person name="J."/>
            <person name="Sun"/>
            <person name="Y."/>
            <person name="Min"/>
            <person name="J."/>
            <person name="Wang"/>
            <person name="J."/>
            <person name="Fang"/>
            <person name="X."/>
            <person name="Zhao"/>
            <person name="Z."/>
            <person name="Wang"/>
            <person name="S."/>
            <person name="Zhang"/>
            <person name="Y."/>
            <person name="Liu"/>
            <person name="Q."/>
            <person name="Jiang"/>
            <person name="Q."/>
            <person name="Wang"/>
            <person name="X."/>
            <person name="Guo"/>
            <person name="Y."/>
            <person name="Yang"/>
            <person name="C."/>
            <person name="Wang"/>
            <person name="Y."/>
            <person name="Tian"/>
            <person name="F."/>
            <person name="Zhuang"/>
            <person name="G."/>
            <person name="Fan"/>
            <person name="Y."/>
            <person name="Gao"/>
            <person name="Q."/>
            <person name="Li"/>
            <person name="Y."/>
            <person name="Ju"/>
            <person name="Z."/>
            <person name="Li"/>
            <person name="J."/>
            <person name="Li"/>
            <person name="R."/>
            <person name="Hou"/>
            <person name="M."/>
            <person name="Yang"/>
            <person name="G."/>
            <person name="Liu"/>
            <person name="G."/>
            <person name="Liu"/>
            <person name="W."/>
            <person name="Guo"/>
            <person name="J."/>
            <person name="Pan"/>
            <person name="S."/>
            <person name="Fan"/>
            <person name="G."/>
            <person name="Zhang"/>
            <person name="W."/>
            <person name="Zhang"/>
            <person name="R."/>
            <person name="Yu"/>
            <person name="J."/>
            <person name="Zhang"/>
            <person name="X."/>
            <person name="Yin"/>
            <person name="Q."/>
            <person name="Ji"/>
            <person name="C."/>
            <person name="Jin"/>
            <person name="Y."/>
            <person name="Yue"/>
            <person name="G."/>
            <person name="Liu"/>
            <person name="M."/>
            <person name="Xu"/>
            <person name="J."/>
            <person name="Liu"/>
            <person name="S."/>
            <person name="Jordana"/>
            <person name="J."/>
            <person name="Noce"/>
            <person name="A."/>
            <person name="Amills"/>
            <person name="M."/>
            <person name="Wu"/>
            <person name="D.D."/>
            <person name="Li"/>
            <person name="S."/>
            <person name="Zhou"/>
            <person name="X. and Zhong"/>
            <person name="J."/>
        </authorList>
    </citation>
    <scope>NUCLEOTIDE SEQUENCE [LARGE SCALE GENOMIC DNA]</scope>
</reference>
<keyword evidence="6" id="KW-0044">Antibiotic</keyword>
<dbReference type="Pfam" id="PF00666">
    <property type="entry name" value="Cathelicidins"/>
    <property type="match status" value="1"/>
</dbReference>
<reference evidence="10" key="3">
    <citation type="submission" date="2025-09" db="UniProtKB">
        <authorList>
            <consortium name="Ensembl"/>
        </authorList>
    </citation>
    <scope>IDENTIFICATION</scope>
</reference>
<dbReference type="GO" id="GO:0004869">
    <property type="term" value="F:cysteine-type endopeptidase inhibitor activity"/>
    <property type="evidence" value="ECO:0007669"/>
    <property type="project" value="TreeGrafter"/>
</dbReference>
<dbReference type="RefSeq" id="XP_014684324.1">
    <property type="nucleotide sequence ID" value="XM_014828838.3"/>
</dbReference>
<proteinExistence type="inferred from homology"/>
<keyword evidence="11" id="KW-1185">Reference proteome</keyword>
<evidence type="ECO:0000256" key="8">
    <source>
        <dbReference type="SAM" id="MobiDB-lite"/>
    </source>
</evidence>
<dbReference type="Ensembl" id="ENSEAST00005052343.1">
    <property type="protein sequence ID" value="ENSEASP00005057295.1"/>
    <property type="gene ID" value="ENSEASG00005027937.1"/>
</dbReference>
<feature type="chain" id="PRO_5040188840" evidence="9">
    <location>
        <begin position="22"/>
        <end position="174"/>
    </location>
</feature>
<evidence type="ECO:0000256" key="1">
    <source>
        <dbReference type="ARBA" id="ARBA00004613"/>
    </source>
</evidence>
<keyword evidence="7" id="KW-1015">Disulfide bond</keyword>
<dbReference type="PANTHER" id="PTHR10206">
    <property type="entry name" value="CATHELICIDIN"/>
    <property type="match status" value="1"/>
</dbReference>
<dbReference type="GO" id="GO:0005615">
    <property type="term" value="C:extracellular space"/>
    <property type="evidence" value="ECO:0007669"/>
    <property type="project" value="TreeGrafter"/>
</dbReference>
<evidence type="ECO:0000256" key="3">
    <source>
        <dbReference type="ARBA" id="ARBA00022525"/>
    </source>
</evidence>
<dbReference type="InterPro" id="IPR001894">
    <property type="entry name" value="Cathelicidin-like"/>
</dbReference>
<evidence type="ECO:0000256" key="9">
    <source>
        <dbReference type="SAM" id="SignalP"/>
    </source>
</evidence>
<dbReference type="GeneID" id="106823252"/>
<dbReference type="PANTHER" id="PTHR10206:SF4">
    <property type="entry name" value="NEUTROPHILIC GRANULE PROTEIN"/>
    <property type="match status" value="1"/>
</dbReference>
<dbReference type="PROSITE" id="PS00947">
    <property type="entry name" value="CATHELICIDINS_2"/>
    <property type="match status" value="1"/>
</dbReference>
<comment type="subcellular location">
    <subcellularLocation>
        <location evidence="1">Secreted</location>
    </subcellularLocation>
</comment>
<protein>
    <submittedName>
        <fullName evidence="10">Uncharacterized protein</fullName>
    </submittedName>
</protein>
<dbReference type="FunFam" id="3.10.450.10:FF:000003">
    <property type="entry name" value="Cathelicidin antimicrobial peptide"/>
    <property type="match status" value="1"/>
</dbReference>
<accession>A0A9L0K7J1</accession>
<dbReference type="PROSITE" id="PS51257">
    <property type="entry name" value="PROKAR_LIPOPROTEIN"/>
    <property type="match status" value="1"/>
</dbReference>
<dbReference type="KEGG" id="eai:106823252"/>
<organism evidence="10 11">
    <name type="scientific">Equus asinus</name>
    <name type="common">Donkey</name>
    <name type="synonym">Equus africanus asinus</name>
    <dbReference type="NCBI Taxonomy" id="9793"/>
    <lineage>
        <taxon>Eukaryota</taxon>
        <taxon>Metazoa</taxon>
        <taxon>Chordata</taxon>
        <taxon>Craniata</taxon>
        <taxon>Vertebrata</taxon>
        <taxon>Euteleostomi</taxon>
        <taxon>Mammalia</taxon>
        <taxon>Eutheria</taxon>
        <taxon>Laurasiatheria</taxon>
        <taxon>Perissodactyla</taxon>
        <taxon>Equidae</taxon>
        <taxon>Equus</taxon>
    </lineage>
</organism>
<keyword evidence="3" id="KW-0964">Secreted</keyword>
<gene>
    <name evidence="10" type="primary">LOC106823252</name>
</gene>
<name>A0A9L0K7J1_EQUAS</name>
<evidence type="ECO:0000313" key="11">
    <source>
        <dbReference type="Proteomes" id="UP000694387"/>
    </source>
</evidence>
<dbReference type="AlphaFoldDB" id="A0A9L0K7J1"/>
<dbReference type="Proteomes" id="UP000694387">
    <property type="component" value="Chromosome 21"/>
</dbReference>
<evidence type="ECO:0000256" key="6">
    <source>
        <dbReference type="ARBA" id="ARBA00023022"/>
    </source>
</evidence>
<evidence type="ECO:0000256" key="5">
    <source>
        <dbReference type="ARBA" id="ARBA00022729"/>
    </source>
</evidence>
<reference evidence="10" key="2">
    <citation type="submission" date="2025-08" db="UniProtKB">
        <authorList>
            <consortium name="Ensembl"/>
        </authorList>
    </citation>
    <scope>IDENTIFICATION</scope>
</reference>
<dbReference type="OrthoDB" id="9835709at2759"/>
<sequence length="174" mass="19821">MARVWKVLVLVVGLAAVACLAQSRLSYEEIVNLALRFFNQGRRGQPIFGLLEAIPPPSSNFTSKIPLNFRIKETVCVLDRLRRPQDCAFREDGEERTCIGSFFMLRRFRVLTVDCVPDRKQEQEQEQEGSRVRRSAQSPEAATEEIDSSKLPPAVRDAYEKAKYDIISNILANF</sequence>
<evidence type="ECO:0000256" key="4">
    <source>
        <dbReference type="ARBA" id="ARBA00022529"/>
    </source>
</evidence>
<dbReference type="GeneTree" id="ENSGT00730000111701"/>
<comment type="similarity">
    <text evidence="2">Belongs to the cathelicidin family.</text>
</comment>
<feature type="signal peptide" evidence="9">
    <location>
        <begin position="1"/>
        <end position="21"/>
    </location>
</feature>
<dbReference type="GO" id="GO:0042742">
    <property type="term" value="P:defense response to bacterium"/>
    <property type="evidence" value="ECO:0007669"/>
    <property type="project" value="UniProtKB-KW"/>
</dbReference>
<dbReference type="Gene3D" id="3.10.450.10">
    <property type="match status" value="1"/>
</dbReference>
<keyword evidence="5 9" id="KW-0732">Signal</keyword>
<evidence type="ECO:0000256" key="2">
    <source>
        <dbReference type="ARBA" id="ARBA00005320"/>
    </source>
</evidence>
<dbReference type="InterPro" id="IPR046350">
    <property type="entry name" value="Cystatin_sf"/>
</dbReference>
<dbReference type="InterPro" id="IPR018216">
    <property type="entry name" value="Cathelicidin_CS"/>
</dbReference>
<evidence type="ECO:0000313" key="10">
    <source>
        <dbReference type="Ensembl" id="ENSEASP00005057295.1"/>
    </source>
</evidence>
<feature type="compositionally biased region" description="Basic and acidic residues" evidence="8">
    <location>
        <begin position="119"/>
        <end position="131"/>
    </location>
</feature>
<keyword evidence="4" id="KW-0929">Antimicrobial</keyword>
<dbReference type="SUPFAM" id="SSF54403">
    <property type="entry name" value="Cystatin/monellin"/>
    <property type="match status" value="1"/>
</dbReference>
<evidence type="ECO:0000256" key="7">
    <source>
        <dbReference type="ARBA" id="ARBA00023157"/>
    </source>
</evidence>
<feature type="region of interest" description="Disordered" evidence="8">
    <location>
        <begin position="119"/>
        <end position="152"/>
    </location>
</feature>